<name>A0ABT4D8B2_9CLOT</name>
<organism evidence="1 2">
    <name type="scientific">Clostridium brassicae</name>
    <dbReference type="NCBI Taxonomy" id="2999072"/>
    <lineage>
        <taxon>Bacteria</taxon>
        <taxon>Bacillati</taxon>
        <taxon>Bacillota</taxon>
        <taxon>Clostridia</taxon>
        <taxon>Eubacteriales</taxon>
        <taxon>Clostridiaceae</taxon>
        <taxon>Clostridium</taxon>
    </lineage>
</organism>
<comment type="caution">
    <text evidence="1">The sequence shown here is derived from an EMBL/GenBank/DDBJ whole genome shotgun (WGS) entry which is preliminary data.</text>
</comment>
<protein>
    <recommendedName>
        <fullName evidence="3">DUF2634 domain-containing protein</fullName>
    </recommendedName>
</protein>
<reference evidence="1" key="1">
    <citation type="submission" date="2022-12" db="EMBL/GenBank/DDBJ databases">
        <title>Clostridium sp. nov., isolated from industrial wastewater.</title>
        <authorList>
            <person name="Jiayan W."/>
        </authorList>
    </citation>
    <scope>NUCLEOTIDE SEQUENCE</scope>
    <source>
        <strain evidence="1">ZC22-4</strain>
    </source>
</reference>
<dbReference type="RefSeq" id="WP_268060305.1">
    <property type="nucleotide sequence ID" value="NZ_JAPQFJ010000003.1"/>
</dbReference>
<dbReference type="Pfam" id="PF10934">
    <property type="entry name" value="Sheath_initiator"/>
    <property type="match status" value="1"/>
</dbReference>
<gene>
    <name evidence="1" type="ORF">OW729_04705</name>
</gene>
<dbReference type="Proteomes" id="UP001144612">
    <property type="component" value="Unassembled WGS sequence"/>
</dbReference>
<evidence type="ECO:0000313" key="2">
    <source>
        <dbReference type="Proteomes" id="UP001144612"/>
    </source>
</evidence>
<sequence length="132" mass="14930">MKSNGKEGIKIKSIKFQNGDISITSKRLDIVEDTEQKIQKTKGLLLVAQGELFYNANIGLDRTEVLSIKEKNISKERKLLAISEATYQDENVEKIEFADITTDNKNRKQQINIKLKYKETSDIVDVGGVEVV</sequence>
<proteinExistence type="predicted"/>
<evidence type="ECO:0008006" key="3">
    <source>
        <dbReference type="Google" id="ProtNLM"/>
    </source>
</evidence>
<accession>A0ABT4D8B2</accession>
<keyword evidence="2" id="KW-1185">Reference proteome</keyword>
<dbReference type="InterPro" id="IPR020288">
    <property type="entry name" value="Sheath_initiator"/>
</dbReference>
<dbReference type="EMBL" id="JAPQFJ010000003">
    <property type="protein sequence ID" value="MCY6957903.1"/>
    <property type="molecule type" value="Genomic_DNA"/>
</dbReference>
<evidence type="ECO:0000313" key="1">
    <source>
        <dbReference type="EMBL" id="MCY6957903.1"/>
    </source>
</evidence>